<name>A0ABS9I700_9PSED</name>
<protein>
    <submittedName>
        <fullName evidence="2">DUF2235 domain-containing protein</fullName>
    </submittedName>
</protein>
<dbReference type="Proteomes" id="UP001162905">
    <property type="component" value="Unassembled WGS sequence"/>
</dbReference>
<evidence type="ECO:0000313" key="2">
    <source>
        <dbReference type="EMBL" id="MCF7543538.1"/>
    </source>
</evidence>
<sequence length="505" mass="55533">MIKNAAPVKQPEPLEEEEEEEEIVEGITLRIGLFFDGTGNNQSNAAATAQCRQSDLNSFSSEELESIAATCKQYGFGEFDGSAFNSAPNNSYGNAPSNVAYLYDLYPDNTATPVSKDSKIGYIRAYIEGIGTRSGGKDDVLIGQALGQGETGVVARVRQAPAIAAKQFERFFQTNPNAIVKRIEFDIVGFSRGAAAARHCTNELLKPQRGVFADLLKGGRPGLLKSFDPASDTCINLVGLFDTVAAISTPLSGDFSPGDDINRGVNLYLPPDCARQVIQLHALNEYRADFSLKNVHHTHLQIGLPGAHSDVGGGYLPRAQEKLWMTQPCKASVPTGQRVEFHSAWARAEADAKVLRESGVARNGYVAVKAWPAATNPRGKAASVMDDYWITVLLERPVHGELSLIALRVMRELGIRHGVPFDVITDTDKRFMLPDELMPISKRILQQVMTDRLVRLEPAQQELLRARYIHLSAHWTPEGPFLFSKPTPLNRRNVHLNRPQEGYPE</sequence>
<dbReference type="EMBL" id="JAKJXH010000015">
    <property type="protein sequence ID" value="MCF7543538.1"/>
    <property type="molecule type" value="Genomic_DNA"/>
</dbReference>
<comment type="caution">
    <text evidence="2">The sequence shown here is derived from an EMBL/GenBank/DDBJ whole genome shotgun (WGS) entry which is preliminary data.</text>
</comment>
<dbReference type="PANTHER" id="PTHR33840:SF1">
    <property type="entry name" value="TLE1 PHOSPHOLIPASE DOMAIN-CONTAINING PROTEIN"/>
    <property type="match status" value="1"/>
</dbReference>
<dbReference type="Pfam" id="PF09994">
    <property type="entry name" value="T6SS_Tle1-like_cat"/>
    <property type="match status" value="1"/>
</dbReference>
<organism evidence="2 3">
    <name type="scientific">Pseudomonas petrae</name>
    <dbReference type="NCBI Taxonomy" id="2912190"/>
    <lineage>
        <taxon>Bacteria</taxon>
        <taxon>Pseudomonadati</taxon>
        <taxon>Pseudomonadota</taxon>
        <taxon>Gammaproteobacteria</taxon>
        <taxon>Pseudomonadales</taxon>
        <taxon>Pseudomonadaceae</taxon>
        <taxon>Pseudomonas</taxon>
    </lineage>
</organism>
<proteinExistence type="predicted"/>
<dbReference type="PANTHER" id="PTHR33840">
    <property type="match status" value="1"/>
</dbReference>
<dbReference type="InterPro" id="IPR018712">
    <property type="entry name" value="Tle1-like_cat"/>
</dbReference>
<accession>A0ABS9I700</accession>
<evidence type="ECO:0000313" key="3">
    <source>
        <dbReference type="Proteomes" id="UP001162905"/>
    </source>
</evidence>
<keyword evidence="3" id="KW-1185">Reference proteome</keyword>
<reference evidence="2" key="1">
    <citation type="submission" date="2022-01" db="EMBL/GenBank/DDBJ databases">
        <title>Pseudomonas sp. nov. isolated from Antarctic regolith.</title>
        <authorList>
            <person name="Novakova D."/>
            <person name="Sedlar K."/>
        </authorList>
    </citation>
    <scope>NUCLEOTIDE SEQUENCE</scope>
    <source>
        <strain evidence="2">P2647</strain>
    </source>
</reference>
<feature type="domain" description="T6SS Phospholipase effector Tle1-like catalytic" evidence="1">
    <location>
        <begin position="231"/>
        <end position="321"/>
    </location>
</feature>
<gene>
    <name evidence="2" type="ORF">L4G47_15085</name>
</gene>
<evidence type="ECO:0000259" key="1">
    <source>
        <dbReference type="Pfam" id="PF09994"/>
    </source>
</evidence>